<name>A0A7C8ZGY6_OPUST</name>
<dbReference type="AlphaFoldDB" id="A0A7C8ZGY6"/>
<accession>A0A7C8ZGY6</accession>
<proteinExistence type="predicted"/>
<sequence length="138" mass="15842">MGTVFLANFLTMDEYNMDAAHPPKKKNMKEKDVKMCMNHEAKEKILSLFLVSSLFLVYCMIPHGKICFMVFAYTFVRNYALVSSLMVMLCGYSGAEFESIYTSIWEIFQCWIHRLCLDLDSALLFNAVWCCDILAASA</sequence>
<evidence type="ECO:0000313" key="1">
    <source>
        <dbReference type="EMBL" id="MBA4643038.1"/>
    </source>
</evidence>
<dbReference type="EMBL" id="GISG01131071">
    <property type="protein sequence ID" value="MBA4643038.1"/>
    <property type="molecule type" value="Transcribed_RNA"/>
</dbReference>
<organism evidence="1">
    <name type="scientific">Opuntia streptacantha</name>
    <name type="common">Prickly pear cactus</name>
    <name type="synonym">Opuntia cardona</name>
    <dbReference type="NCBI Taxonomy" id="393608"/>
    <lineage>
        <taxon>Eukaryota</taxon>
        <taxon>Viridiplantae</taxon>
        <taxon>Streptophyta</taxon>
        <taxon>Embryophyta</taxon>
        <taxon>Tracheophyta</taxon>
        <taxon>Spermatophyta</taxon>
        <taxon>Magnoliopsida</taxon>
        <taxon>eudicotyledons</taxon>
        <taxon>Gunneridae</taxon>
        <taxon>Pentapetalae</taxon>
        <taxon>Caryophyllales</taxon>
        <taxon>Cactineae</taxon>
        <taxon>Cactaceae</taxon>
        <taxon>Opuntioideae</taxon>
        <taxon>Opuntia</taxon>
    </lineage>
</organism>
<reference evidence="1" key="2">
    <citation type="submission" date="2020-07" db="EMBL/GenBank/DDBJ databases">
        <authorList>
            <person name="Vera ALvarez R."/>
            <person name="Arias-Moreno D.M."/>
            <person name="Jimenez-Jacinto V."/>
            <person name="Jimenez-Bremont J.F."/>
            <person name="Swaminathan K."/>
            <person name="Moose S.P."/>
            <person name="Guerrero-Gonzalez M.L."/>
            <person name="Marino-Ramirez L."/>
            <person name="Landsman D."/>
            <person name="Rodriguez-Kessler M."/>
            <person name="Delgado-Sanchez P."/>
        </authorList>
    </citation>
    <scope>NUCLEOTIDE SEQUENCE</scope>
    <source>
        <tissue evidence="1">Cladode</tissue>
    </source>
</reference>
<protein>
    <submittedName>
        <fullName evidence="1">Uncharacterized protein</fullName>
    </submittedName>
</protein>
<reference evidence="1" key="1">
    <citation type="journal article" date="2013" name="J. Plant Res.">
        <title>Effect of fungi and light on seed germination of three Opuntia species from semiarid lands of central Mexico.</title>
        <authorList>
            <person name="Delgado-Sanchez P."/>
            <person name="Jimenez-Bremont J.F."/>
            <person name="Guerrero-Gonzalez Mde L."/>
            <person name="Flores J."/>
        </authorList>
    </citation>
    <scope>NUCLEOTIDE SEQUENCE</scope>
    <source>
        <tissue evidence="1">Cladode</tissue>
    </source>
</reference>